<evidence type="ECO:0000256" key="2">
    <source>
        <dbReference type="ARBA" id="ARBA00023125"/>
    </source>
</evidence>
<dbReference type="GO" id="GO:0003700">
    <property type="term" value="F:DNA-binding transcription factor activity"/>
    <property type="evidence" value="ECO:0007669"/>
    <property type="project" value="InterPro"/>
</dbReference>
<keyword evidence="3" id="KW-0804">Transcription</keyword>
<dbReference type="GO" id="GO:0000160">
    <property type="term" value="P:phosphorelay signal transduction system"/>
    <property type="evidence" value="ECO:0007669"/>
    <property type="project" value="InterPro"/>
</dbReference>
<evidence type="ECO:0000259" key="6">
    <source>
        <dbReference type="PROSITE" id="PS50110"/>
    </source>
</evidence>
<dbReference type="InterPro" id="IPR001789">
    <property type="entry name" value="Sig_transdc_resp-reg_receiver"/>
</dbReference>
<evidence type="ECO:0000256" key="3">
    <source>
        <dbReference type="ARBA" id="ARBA00023163"/>
    </source>
</evidence>
<dbReference type="PROSITE" id="PS00041">
    <property type="entry name" value="HTH_ARAC_FAMILY_1"/>
    <property type="match status" value="1"/>
</dbReference>
<dbReference type="GO" id="GO:0043565">
    <property type="term" value="F:sequence-specific DNA binding"/>
    <property type="evidence" value="ECO:0007669"/>
    <property type="project" value="InterPro"/>
</dbReference>
<dbReference type="SMART" id="SM00448">
    <property type="entry name" value="REC"/>
    <property type="match status" value="1"/>
</dbReference>
<dbReference type="InterPro" id="IPR018060">
    <property type="entry name" value="HTH_AraC"/>
</dbReference>
<dbReference type="PRINTS" id="PR00032">
    <property type="entry name" value="HTHARAC"/>
</dbReference>
<feature type="domain" description="HTH araC/xylS-type" evidence="5">
    <location>
        <begin position="393"/>
        <end position="493"/>
    </location>
</feature>
<dbReference type="PANTHER" id="PTHR43280">
    <property type="entry name" value="ARAC-FAMILY TRANSCRIPTIONAL REGULATOR"/>
    <property type="match status" value="1"/>
</dbReference>
<feature type="modified residue" description="4-aspartylphosphate" evidence="4">
    <location>
        <position position="53"/>
    </location>
</feature>
<sequence>MNIMVVDDEYFARKALVQTIRNWNPEAEVMEAEDGLQAWSLLSERPADLVLSDIRMPLLDGIELAARLYLSYPDTINVIISGFDDFNYAQQAIRYKVERYLLKPVDKAELLELLEQVRDKALTLSEKRLESQFASSLYDNEDAPADLSGSYTLAVVRFEAGERDCIKRLLIGKLRESGIRAVATHSRRYGNLIVLHLQIPSSPDGGWEDAGVRLLAGLVHRLSDQAGVRIDVGLSRRRADPGELGSAYREAREALLHRFVCDRRLVVYAPQEPAAVSGFSHTELDEWQSSLYRKACRGAGDEAGKLVRQTIRQIVDREFPPRLLLEIADRTTRVVNLLNELASGNGERTDSFMDTPDWHGFGSADEAADLLGDSVEKAAAKWKLSMTKNDLGDRLISYVEQHYRDDIVLEQIARNVFFTDPTYLSRIFKKKTGVRFSQYVLSLRMSKAKTMLESDGSLPVSEVASSVGFNDYSYFIQMYKKVYGETPGQTRKQPVT</sequence>
<evidence type="ECO:0000259" key="5">
    <source>
        <dbReference type="PROSITE" id="PS01124"/>
    </source>
</evidence>
<dbReference type="Gene3D" id="3.40.50.2300">
    <property type="match status" value="1"/>
</dbReference>
<dbReference type="SUPFAM" id="SSF46689">
    <property type="entry name" value="Homeodomain-like"/>
    <property type="match status" value="2"/>
</dbReference>
<organism evidence="7 8">
    <name type="scientific">Paenibacillus oceani</name>
    <dbReference type="NCBI Taxonomy" id="2772510"/>
    <lineage>
        <taxon>Bacteria</taxon>
        <taxon>Bacillati</taxon>
        <taxon>Bacillota</taxon>
        <taxon>Bacilli</taxon>
        <taxon>Bacillales</taxon>
        <taxon>Paenibacillaceae</taxon>
        <taxon>Paenibacillus</taxon>
    </lineage>
</organism>
<dbReference type="Gene3D" id="1.10.10.60">
    <property type="entry name" value="Homeodomain-like"/>
    <property type="match status" value="2"/>
</dbReference>
<keyword evidence="1" id="KW-0805">Transcription regulation</keyword>
<dbReference type="EMBL" id="JACXJA010000044">
    <property type="protein sequence ID" value="MBD2865572.1"/>
    <property type="molecule type" value="Genomic_DNA"/>
</dbReference>
<keyword evidence="4" id="KW-0597">Phosphoprotein</keyword>
<dbReference type="InterPro" id="IPR009057">
    <property type="entry name" value="Homeodomain-like_sf"/>
</dbReference>
<dbReference type="InterPro" id="IPR011006">
    <property type="entry name" value="CheY-like_superfamily"/>
</dbReference>
<proteinExistence type="predicted"/>
<feature type="domain" description="Response regulatory" evidence="6">
    <location>
        <begin position="2"/>
        <end position="118"/>
    </location>
</feature>
<accession>A0A927CER7</accession>
<dbReference type="AlphaFoldDB" id="A0A927CER7"/>
<dbReference type="SUPFAM" id="SSF52172">
    <property type="entry name" value="CheY-like"/>
    <property type="match status" value="1"/>
</dbReference>
<dbReference type="InterPro" id="IPR041522">
    <property type="entry name" value="CdaR_GGDEF"/>
</dbReference>
<name>A0A927CER7_9BACL</name>
<dbReference type="Pfam" id="PF17853">
    <property type="entry name" value="GGDEF_2"/>
    <property type="match status" value="1"/>
</dbReference>
<dbReference type="InterPro" id="IPR018062">
    <property type="entry name" value="HTH_AraC-typ_CS"/>
</dbReference>
<evidence type="ECO:0000256" key="1">
    <source>
        <dbReference type="ARBA" id="ARBA00023015"/>
    </source>
</evidence>
<keyword evidence="2" id="KW-0238">DNA-binding</keyword>
<dbReference type="SMART" id="SM00342">
    <property type="entry name" value="HTH_ARAC"/>
    <property type="match status" value="1"/>
</dbReference>
<protein>
    <submittedName>
        <fullName evidence="7">Response regulator</fullName>
    </submittedName>
</protein>
<dbReference type="PANTHER" id="PTHR43280:SF2">
    <property type="entry name" value="HTH-TYPE TRANSCRIPTIONAL REGULATOR EXSA"/>
    <property type="match status" value="1"/>
</dbReference>
<dbReference type="Pfam" id="PF00072">
    <property type="entry name" value="Response_reg"/>
    <property type="match status" value="1"/>
</dbReference>
<dbReference type="PROSITE" id="PS50110">
    <property type="entry name" value="RESPONSE_REGULATORY"/>
    <property type="match status" value="1"/>
</dbReference>
<dbReference type="Pfam" id="PF12833">
    <property type="entry name" value="HTH_18"/>
    <property type="match status" value="1"/>
</dbReference>
<reference evidence="7" key="1">
    <citation type="submission" date="2020-09" db="EMBL/GenBank/DDBJ databases">
        <title>A novel bacterium of genus Paenibacillus, isolated from South China Sea.</title>
        <authorList>
            <person name="Huang H."/>
            <person name="Mo K."/>
            <person name="Hu Y."/>
        </authorList>
    </citation>
    <scope>NUCLEOTIDE SEQUENCE</scope>
    <source>
        <strain evidence="7">IB182363</strain>
    </source>
</reference>
<dbReference type="CDD" id="cd17536">
    <property type="entry name" value="REC_YesN-like"/>
    <property type="match status" value="1"/>
</dbReference>
<keyword evidence="8" id="KW-1185">Reference proteome</keyword>
<evidence type="ECO:0000313" key="7">
    <source>
        <dbReference type="EMBL" id="MBD2865572.1"/>
    </source>
</evidence>
<comment type="caution">
    <text evidence="7">The sequence shown here is derived from an EMBL/GenBank/DDBJ whole genome shotgun (WGS) entry which is preliminary data.</text>
</comment>
<gene>
    <name evidence="7" type="ORF">IDH45_26670</name>
</gene>
<dbReference type="PROSITE" id="PS01124">
    <property type="entry name" value="HTH_ARAC_FAMILY_2"/>
    <property type="match status" value="1"/>
</dbReference>
<dbReference type="RefSeq" id="WP_190931194.1">
    <property type="nucleotide sequence ID" value="NZ_JACXJA010000044.1"/>
</dbReference>
<evidence type="ECO:0000256" key="4">
    <source>
        <dbReference type="PROSITE-ProRule" id="PRU00169"/>
    </source>
</evidence>
<dbReference type="Proteomes" id="UP000639396">
    <property type="component" value="Unassembled WGS sequence"/>
</dbReference>
<evidence type="ECO:0000313" key="8">
    <source>
        <dbReference type="Proteomes" id="UP000639396"/>
    </source>
</evidence>
<dbReference type="InterPro" id="IPR020449">
    <property type="entry name" value="Tscrpt_reg_AraC-type_HTH"/>
</dbReference>